<name>A0A6S9EG75_9STRA</name>
<feature type="compositionally biased region" description="Basic and acidic residues" evidence="1">
    <location>
        <begin position="177"/>
        <end position="189"/>
    </location>
</feature>
<proteinExistence type="predicted"/>
<feature type="compositionally biased region" description="Low complexity" evidence="1">
    <location>
        <begin position="47"/>
        <end position="61"/>
    </location>
</feature>
<dbReference type="AlphaFoldDB" id="A0A6S9EG75"/>
<feature type="compositionally biased region" description="Polar residues" evidence="1">
    <location>
        <begin position="109"/>
        <end position="119"/>
    </location>
</feature>
<gene>
    <name evidence="2" type="ORF">DBRI1063_LOCUS16947</name>
</gene>
<feature type="compositionally biased region" description="Polar residues" evidence="1">
    <location>
        <begin position="23"/>
        <end position="33"/>
    </location>
</feature>
<feature type="compositionally biased region" description="Basic residues" evidence="1">
    <location>
        <begin position="13"/>
        <end position="22"/>
    </location>
</feature>
<evidence type="ECO:0000256" key="1">
    <source>
        <dbReference type="SAM" id="MobiDB-lite"/>
    </source>
</evidence>
<dbReference type="EMBL" id="HBGN01026352">
    <property type="protein sequence ID" value="CAD9341753.1"/>
    <property type="molecule type" value="Transcribed_RNA"/>
</dbReference>
<reference evidence="2" key="1">
    <citation type="submission" date="2021-01" db="EMBL/GenBank/DDBJ databases">
        <authorList>
            <person name="Corre E."/>
            <person name="Pelletier E."/>
            <person name="Niang G."/>
            <person name="Scheremetjew M."/>
            <person name="Finn R."/>
            <person name="Kale V."/>
            <person name="Holt S."/>
            <person name="Cochrane G."/>
            <person name="Meng A."/>
            <person name="Brown T."/>
            <person name="Cohen L."/>
        </authorList>
    </citation>
    <scope>NUCLEOTIDE SEQUENCE</scope>
    <source>
        <strain evidence="2">Pop2</strain>
    </source>
</reference>
<evidence type="ECO:0000313" key="2">
    <source>
        <dbReference type="EMBL" id="CAD9341753.1"/>
    </source>
</evidence>
<feature type="region of interest" description="Disordered" evidence="1">
    <location>
        <begin position="92"/>
        <end position="230"/>
    </location>
</feature>
<protein>
    <submittedName>
        <fullName evidence="2">Uncharacterized protein</fullName>
    </submittedName>
</protein>
<sequence>MSYTFQDDVPAIHTRKHRKSGKPRQSSGGSNEPQGDDNSKCGSLTYSASSSVAGSSGAGESTDSSFADIMKVLDDSELALLMSKEGNEDVRQLFAGHGGDGHARRVRGSSISVEGSLQYSEDGESAYEPATAMTGQPSDSSLHDGGGLGGNVMFEAASPADDRRRERQKRQGRSSKKTKDDPSKGRSIDSRGVSRSSPVTTSDGSTSTPPTSPPPRSRKSRSHGSSCGGYAKKDIWYNQWWMCGFADALSKEP</sequence>
<feature type="compositionally biased region" description="Basic residues" evidence="1">
    <location>
        <begin position="166"/>
        <end position="176"/>
    </location>
</feature>
<accession>A0A6S9EG75</accession>
<organism evidence="2">
    <name type="scientific">Ditylum brightwellii</name>
    <dbReference type="NCBI Taxonomy" id="49249"/>
    <lineage>
        <taxon>Eukaryota</taxon>
        <taxon>Sar</taxon>
        <taxon>Stramenopiles</taxon>
        <taxon>Ochrophyta</taxon>
        <taxon>Bacillariophyta</taxon>
        <taxon>Mediophyceae</taxon>
        <taxon>Lithodesmiophycidae</taxon>
        <taxon>Lithodesmiales</taxon>
        <taxon>Lithodesmiaceae</taxon>
        <taxon>Ditylum</taxon>
    </lineage>
</organism>
<feature type="compositionally biased region" description="Low complexity" evidence="1">
    <location>
        <begin position="196"/>
        <end position="209"/>
    </location>
</feature>
<feature type="region of interest" description="Disordered" evidence="1">
    <location>
        <begin position="1"/>
        <end position="63"/>
    </location>
</feature>